<evidence type="ECO:0000256" key="4">
    <source>
        <dbReference type="ARBA" id="ARBA00022475"/>
    </source>
</evidence>
<evidence type="ECO:0000313" key="17">
    <source>
        <dbReference type="Proteomes" id="UP000239888"/>
    </source>
</evidence>
<feature type="transmembrane region" description="Helical" evidence="15">
    <location>
        <begin position="68"/>
        <end position="89"/>
    </location>
</feature>
<dbReference type="GO" id="GO:0006457">
    <property type="term" value="P:protein folding"/>
    <property type="evidence" value="ECO:0007669"/>
    <property type="project" value="InterPro"/>
</dbReference>
<keyword evidence="8 14" id="KW-1133">Transmembrane helix</keyword>
<evidence type="ECO:0000256" key="8">
    <source>
        <dbReference type="ARBA" id="ARBA00022989"/>
    </source>
</evidence>
<keyword evidence="11 14" id="KW-1015">Disulfide bond</keyword>
<evidence type="ECO:0000256" key="6">
    <source>
        <dbReference type="ARBA" id="ARBA00022692"/>
    </source>
</evidence>
<protein>
    <recommendedName>
        <fullName evidence="14">Disulfide bond formation protein B</fullName>
    </recommendedName>
    <alternativeName>
        <fullName evidence="14">Disulfide oxidoreductase</fullName>
    </alternativeName>
</protein>
<evidence type="ECO:0000256" key="10">
    <source>
        <dbReference type="ARBA" id="ARBA00023136"/>
    </source>
</evidence>
<evidence type="ECO:0000256" key="3">
    <source>
        <dbReference type="ARBA" id="ARBA00022448"/>
    </source>
</evidence>
<keyword evidence="9 14" id="KW-0560">Oxidoreductase</keyword>
<proteinExistence type="inferred from homology"/>
<keyword evidence="3 14" id="KW-0813">Transport</keyword>
<dbReference type="InterPro" id="IPR022920">
    <property type="entry name" value="Disulphide_bond_form_DsbB"/>
</dbReference>
<dbReference type="SUPFAM" id="SSF158442">
    <property type="entry name" value="DsbB-like"/>
    <property type="match status" value="1"/>
</dbReference>
<evidence type="ECO:0000256" key="7">
    <source>
        <dbReference type="ARBA" id="ARBA00022982"/>
    </source>
</evidence>
<evidence type="ECO:0000256" key="9">
    <source>
        <dbReference type="ARBA" id="ARBA00023002"/>
    </source>
</evidence>
<evidence type="ECO:0000256" key="13">
    <source>
        <dbReference type="ARBA" id="ARBA00023284"/>
    </source>
</evidence>
<sequence length="183" mass="20413">MSLAPLRSLFLLAFMAGALTLGVSFYLEYGALLQPCFLCQVQRLFLAVFVLTNLIAALHNPGRTGVCLYGLANMGCVLFGAVTAGRQVLLQNTLSDQMPNCWPTLDYMIEHLSFWQAAQSVFKGTVDCVEINWTLFDLSLPEWSLLFFLAMLILWGILLSRLLPGRRHLSQSEENSVHVVGRD</sequence>
<evidence type="ECO:0000256" key="5">
    <source>
        <dbReference type="ARBA" id="ARBA00022519"/>
    </source>
</evidence>
<feature type="transmembrane region" description="Helical" evidence="15">
    <location>
        <begin position="143"/>
        <end position="163"/>
    </location>
</feature>
<dbReference type="InterPro" id="IPR003752">
    <property type="entry name" value="DiS_bond_form_DsbB/BdbC"/>
</dbReference>
<evidence type="ECO:0000256" key="15">
    <source>
        <dbReference type="SAM" id="Phobius"/>
    </source>
</evidence>
<keyword evidence="10 14" id="KW-0472">Membrane</keyword>
<dbReference type="Proteomes" id="UP000239888">
    <property type="component" value="Chromosome"/>
</dbReference>
<dbReference type="Gene3D" id="1.20.1550.10">
    <property type="entry name" value="DsbB-like"/>
    <property type="match status" value="1"/>
</dbReference>
<dbReference type="InterPro" id="IPR050183">
    <property type="entry name" value="DsbB"/>
</dbReference>
<keyword evidence="7 14" id="KW-0249">Electron transport</keyword>
<evidence type="ECO:0000313" key="16">
    <source>
        <dbReference type="EMBL" id="AUZ48776.1"/>
    </source>
</evidence>
<comment type="caution">
    <text evidence="14">Lacks conserved residue(s) required for the propagation of feature annotation.</text>
</comment>
<accession>A0A2L0S3H6</accession>
<comment type="subcellular location">
    <subcellularLocation>
        <location evidence="1">Cell inner membrane</location>
        <topology evidence="1">Multi-pass membrane protein</topology>
    </subcellularLocation>
    <subcellularLocation>
        <location evidence="14">Cell membrane</location>
        <topology evidence="14">Multi-pass membrane protein</topology>
    </subcellularLocation>
</comment>
<dbReference type="Pfam" id="PF02600">
    <property type="entry name" value="DsbB"/>
    <property type="match status" value="1"/>
</dbReference>
<evidence type="ECO:0000256" key="1">
    <source>
        <dbReference type="ARBA" id="ARBA00004429"/>
    </source>
</evidence>
<feature type="topological domain" description="Cytoplasmic" evidence="14">
    <location>
        <begin position="62"/>
        <end position="67"/>
    </location>
</feature>
<feature type="transmembrane region" description="Helical" evidence="15">
    <location>
        <begin position="32"/>
        <end position="56"/>
    </location>
</feature>
<gene>
    <name evidence="14" type="primary">dsbB</name>
    <name evidence="16" type="ORF">BOP93_25295</name>
</gene>
<dbReference type="RefSeq" id="WP_104505096.1">
    <property type="nucleotide sequence ID" value="NZ_CP018049.1"/>
</dbReference>
<comment type="function">
    <text evidence="14">Required for disulfide bond formation in some periplasmic proteins. Acts by oxidizing the DsbA protein.</text>
</comment>
<keyword evidence="13 14" id="KW-0676">Redox-active center</keyword>
<dbReference type="InterPro" id="IPR023380">
    <property type="entry name" value="DsbB-like_sf"/>
</dbReference>
<name>A0A2L0S3H6_9PSED</name>
<keyword evidence="12 14" id="KW-0143">Chaperone</keyword>
<dbReference type="GO" id="GO:0005886">
    <property type="term" value="C:plasma membrane"/>
    <property type="evidence" value="ECO:0007669"/>
    <property type="project" value="UniProtKB-SubCell"/>
</dbReference>
<organism evidence="16 17">
    <name type="scientific">Pseudomonas orientalis</name>
    <dbReference type="NCBI Taxonomy" id="76758"/>
    <lineage>
        <taxon>Bacteria</taxon>
        <taxon>Pseudomonadati</taxon>
        <taxon>Pseudomonadota</taxon>
        <taxon>Gammaproteobacteria</taxon>
        <taxon>Pseudomonadales</taxon>
        <taxon>Pseudomonadaceae</taxon>
        <taxon>Pseudomonas</taxon>
    </lineage>
</organism>
<keyword evidence="4 14" id="KW-1003">Cell membrane</keyword>
<feature type="topological domain" description="Cytoplasmic" evidence="14">
    <location>
        <begin position="1"/>
        <end position="9"/>
    </location>
</feature>
<dbReference type="PANTHER" id="PTHR36570">
    <property type="entry name" value="DISULFIDE BOND FORMATION PROTEIN B"/>
    <property type="match status" value="1"/>
</dbReference>
<feature type="topological domain" description="Cytoplasmic" evidence="14">
    <location>
        <begin position="162"/>
        <end position="183"/>
    </location>
</feature>
<dbReference type="AlphaFoldDB" id="A0A2L0S3H6"/>
<keyword evidence="5" id="KW-0997">Cell inner membrane</keyword>
<evidence type="ECO:0000256" key="12">
    <source>
        <dbReference type="ARBA" id="ARBA00023186"/>
    </source>
</evidence>
<feature type="disulfide bond" description="Redox-active" evidence="14">
    <location>
        <begin position="36"/>
        <end position="39"/>
    </location>
</feature>
<dbReference type="GO" id="GO:0009055">
    <property type="term" value="F:electron transfer activity"/>
    <property type="evidence" value="ECO:0007669"/>
    <property type="project" value="UniProtKB-UniRule"/>
</dbReference>
<evidence type="ECO:0000256" key="2">
    <source>
        <dbReference type="ARBA" id="ARBA00008823"/>
    </source>
</evidence>
<dbReference type="EMBL" id="CP018049">
    <property type="protein sequence ID" value="AUZ48776.1"/>
    <property type="molecule type" value="Genomic_DNA"/>
</dbReference>
<dbReference type="GO" id="GO:0015035">
    <property type="term" value="F:protein-disulfide reductase activity"/>
    <property type="evidence" value="ECO:0007669"/>
    <property type="project" value="UniProtKB-UniRule"/>
</dbReference>
<feature type="topological domain" description="Periplasmic" evidence="14">
    <location>
        <begin position="27"/>
        <end position="44"/>
    </location>
</feature>
<dbReference type="KEGG" id="poi:BOP93_25295"/>
<reference evidence="16 17" key="1">
    <citation type="journal article" date="2018" name="Front. Microbiol.">
        <title>Pseudomonas orientalis F9: A Potent Antagonist against Phytopathogens with Phytotoxic Effect in the Apple Flower.</title>
        <authorList>
            <person name="Zengerer V."/>
            <person name="Schmid M."/>
            <person name="Bieri M."/>
            <person name="Muller D.C."/>
            <person name="Remus-Emsermann M.N.P."/>
            <person name="Ahrens C.H."/>
            <person name="Pelludat C."/>
        </authorList>
    </citation>
    <scope>NUCLEOTIDE SEQUENCE [LARGE SCALE GENOMIC DNA]</scope>
    <source>
        <strain evidence="16 17">F9</strain>
    </source>
</reference>
<evidence type="ECO:0000256" key="14">
    <source>
        <dbReference type="HAMAP-Rule" id="MF_00286"/>
    </source>
</evidence>
<evidence type="ECO:0000256" key="11">
    <source>
        <dbReference type="ARBA" id="ARBA00023157"/>
    </source>
</evidence>
<dbReference type="PANTHER" id="PTHR36570:SF3">
    <property type="entry name" value="DISULFIDE BOND FORMATION PROTEIN B"/>
    <property type="match status" value="1"/>
</dbReference>
<keyword evidence="6 14" id="KW-0812">Transmembrane</keyword>
<comment type="similarity">
    <text evidence="2 14">Belongs to the DsbB family.</text>
</comment>
<dbReference type="HAMAP" id="MF_00286">
    <property type="entry name" value="DsbB"/>
    <property type="match status" value="1"/>
</dbReference>